<keyword evidence="3" id="KW-1185">Reference proteome</keyword>
<dbReference type="RefSeq" id="WP_268828461.1">
    <property type="nucleotide sequence ID" value="NZ_JAGILA010000003.1"/>
</dbReference>
<evidence type="ECO:0000256" key="1">
    <source>
        <dbReference type="SAM" id="MobiDB-lite"/>
    </source>
</evidence>
<dbReference type="Proteomes" id="UP000730739">
    <property type="component" value="Unassembled WGS sequence"/>
</dbReference>
<comment type="caution">
    <text evidence="2">The sequence shown here is derived from an EMBL/GenBank/DDBJ whole genome shotgun (WGS) entry which is preliminary data.</text>
</comment>
<dbReference type="Pfam" id="PF00353">
    <property type="entry name" value="HemolysinCabind"/>
    <property type="match status" value="1"/>
</dbReference>
<dbReference type="InterPro" id="IPR001343">
    <property type="entry name" value="Hemolysn_Ca-bd"/>
</dbReference>
<name>A0ABS4R0K9_9HYPH</name>
<gene>
    <name evidence="2" type="ORF">J2Z31_002942</name>
</gene>
<dbReference type="SUPFAM" id="SSF51120">
    <property type="entry name" value="beta-Roll"/>
    <property type="match status" value="1"/>
</dbReference>
<proteinExistence type="predicted"/>
<organism evidence="2 3">
    <name type="scientific">Sinorhizobium kostiense</name>
    <dbReference type="NCBI Taxonomy" id="76747"/>
    <lineage>
        <taxon>Bacteria</taxon>
        <taxon>Pseudomonadati</taxon>
        <taxon>Pseudomonadota</taxon>
        <taxon>Alphaproteobacteria</taxon>
        <taxon>Hyphomicrobiales</taxon>
        <taxon>Rhizobiaceae</taxon>
        <taxon>Sinorhizobium/Ensifer group</taxon>
        <taxon>Sinorhizobium</taxon>
    </lineage>
</organism>
<protein>
    <submittedName>
        <fullName evidence="2">Ca2+-binding RTX toxin-like protein</fullName>
    </submittedName>
</protein>
<dbReference type="EMBL" id="JAGILA010000003">
    <property type="protein sequence ID" value="MBP2236428.1"/>
    <property type="molecule type" value="Genomic_DNA"/>
</dbReference>
<reference evidence="2 3" key="1">
    <citation type="submission" date="2021-03" db="EMBL/GenBank/DDBJ databases">
        <title>Genomic Encyclopedia of Type Strains, Phase IV (KMG-IV): sequencing the most valuable type-strain genomes for metagenomic binning, comparative biology and taxonomic classification.</title>
        <authorList>
            <person name="Goeker M."/>
        </authorList>
    </citation>
    <scope>NUCLEOTIDE SEQUENCE [LARGE SCALE GENOMIC DNA]</scope>
    <source>
        <strain evidence="2 3">DSM 13372</strain>
    </source>
</reference>
<accession>A0ABS4R0K9</accession>
<evidence type="ECO:0000313" key="2">
    <source>
        <dbReference type="EMBL" id="MBP2236428.1"/>
    </source>
</evidence>
<sequence>MAIQGGTGDDSVFGGAGNDQLTSSTAVRVPIPSSPATEEIN</sequence>
<feature type="region of interest" description="Disordered" evidence="1">
    <location>
        <begin position="1"/>
        <end position="41"/>
    </location>
</feature>
<dbReference type="InterPro" id="IPR011049">
    <property type="entry name" value="Serralysin-like_metalloprot_C"/>
</dbReference>
<evidence type="ECO:0000313" key="3">
    <source>
        <dbReference type="Proteomes" id="UP000730739"/>
    </source>
</evidence>